<keyword evidence="2" id="KW-1185">Reference proteome</keyword>
<gene>
    <name evidence="1" type="ORF">D5086_017792</name>
</gene>
<dbReference type="EMBL" id="RCHU02000009">
    <property type="protein sequence ID" value="KAL3579957.1"/>
    <property type="molecule type" value="Genomic_DNA"/>
</dbReference>
<reference evidence="1 2" key="1">
    <citation type="journal article" date="2024" name="Plant Biotechnol. J.">
        <title>Genome and CRISPR/Cas9 system of a widespread forest tree (Populus alba) in the world.</title>
        <authorList>
            <person name="Liu Y.J."/>
            <person name="Jiang P.F."/>
            <person name="Han X.M."/>
            <person name="Li X.Y."/>
            <person name="Wang H.M."/>
            <person name="Wang Y.J."/>
            <person name="Wang X.X."/>
            <person name="Zeng Q.Y."/>
        </authorList>
    </citation>
    <scope>NUCLEOTIDE SEQUENCE [LARGE SCALE GENOMIC DNA]</scope>
    <source>
        <strain evidence="2">cv. PAL-ZL1</strain>
    </source>
</reference>
<comment type="caution">
    <text evidence="1">The sequence shown here is derived from an EMBL/GenBank/DDBJ whole genome shotgun (WGS) entry which is preliminary data.</text>
</comment>
<proteinExistence type="predicted"/>
<name>A0ACC4BN15_POPAL</name>
<evidence type="ECO:0000313" key="2">
    <source>
        <dbReference type="Proteomes" id="UP000309997"/>
    </source>
</evidence>
<dbReference type="Proteomes" id="UP000309997">
    <property type="component" value="Unassembled WGS sequence"/>
</dbReference>
<evidence type="ECO:0000313" key="1">
    <source>
        <dbReference type="EMBL" id="KAL3579957.1"/>
    </source>
</evidence>
<accession>A0ACC4BN15</accession>
<organism evidence="1 2">
    <name type="scientific">Populus alba</name>
    <name type="common">White poplar</name>
    <dbReference type="NCBI Taxonomy" id="43335"/>
    <lineage>
        <taxon>Eukaryota</taxon>
        <taxon>Viridiplantae</taxon>
        <taxon>Streptophyta</taxon>
        <taxon>Embryophyta</taxon>
        <taxon>Tracheophyta</taxon>
        <taxon>Spermatophyta</taxon>
        <taxon>Magnoliopsida</taxon>
        <taxon>eudicotyledons</taxon>
        <taxon>Gunneridae</taxon>
        <taxon>Pentapetalae</taxon>
        <taxon>rosids</taxon>
        <taxon>fabids</taxon>
        <taxon>Malpighiales</taxon>
        <taxon>Salicaceae</taxon>
        <taxon>Saliceae</taxon>
        <taxon>Populus</taxon>
    </lineage>
</organism>
<protein>
    <submittedName>
        <fullName evidence="1">Uncharacterized protein</fullName>
    </submittedName>
</protein>
<sequence length="1020" mass="114130">MAEEGHEQRRRLVLVAAPFQGHINPLLQLSAVLHSKGFSITIVHTQFNSPDPSNHPGFNFLFLQDGLSDHDIASLDLTAIVLVLNDKCQLPFQECLAKLVKEQETRGDQIACVIYDELSYFSEATAHNLKLPSIIFRTSNANTFLARSVLIEMYVLGRIPLADPLSQKAVPEHPPLRQRDLPISSFGPMKNFFKLLGNARDVRRSSAIVYNTMDCLEGSSLAKLQQHCHVPIFAIGPIHKIVPAPSCSLLEEDTNCMSWLDRQAPSSVIYVSPGSLASMNETDILEMAWGLANSKQPFLWVVRPGSVHGSERAESLPEGFREITGEKGVPMICRPSFGDQKVTARYVSQVWRVGLHLEDELERGEIESVITRLMVDKEGDEMRQRAMDLKAKAELCIRTGGSSYNSINKHTMRSCGSCREKVLAYYDENGIVSCSRCGKVLEFSYLSSEASFVKTKSGESHVAGSFVRSVESENASRERLYERARDDMLNIKNGLGMGENLGIVNQAMVYYRIAVERNFTRGRRTDQVQAACLYIACRENRKPYLLIDFSIYLQINIYVLGAVFLQLCKVLNLTEHAICQKLHDPSIFIHKYTASLSGGKNKEISDDALTIIASMNYHWIQTGRTPSALWGAALYISALSHGLNCSKSDILRLVHVCGKTLSKRLVEFENTESGSLTIEELNAKVEELKESSLPRRNFGEPSSSKELLCQHKGTNRPSFGFGLCKDCYAIVIGFDGGTDPPAFQNAESQRMKKSSIRHNMSDSNLFAKELNSQCERRDDERPTREPESAGAATGHLANDSDKLHGVGDMSSKDFEESDGFSDIDDAEVDSYLHNEEEKRYKTIIWEEMNREYLQEQAAKEAAAATLKKAWEEDFKNCPEDLQAAKKLDAAVKADLAKSKKEIQQKRASEARNLAPAKSAAEAVHRMLTKKRLGSKINYDVLEKLFEDSEAKDTKKPRTESRADSADKVLHKDGKDCRLDHMNENDGLGSPDEIEDDAVEETCDDLYYENCSDDDYGNSLW</sequence>